<proteinExistence type="predicted"/>
<evidence type="ECO:0000313" key="1">
    <source>
        <dbReference type="EMBL" id="KAI1720299.1"/>
    </source>
</evidence>
<protein>
    <submittedName>
        <fullName evidence="1">Uncharacterized protein</fullName>
    </submittedName>
</protein>
<comment type="caution">
    <text evidence="1">The sequence shown here is derived from an EMBL/GenBank/DDBJ whole genome shotgun (WGS) entry which is preliminary data.</text>
</comment>
<accession>A0AAD4N816</accession>
<reference evidence="1" key="1">
    <citation type="submission" date="2022-01" db="EMBL/GenBank/DDBJ databases">
        <title>Genome Sequence Resource for Two Populations of Ditylenchus destructor, the Migratory Endoparasitic Phytonematode.</title>
        <authorList>
            <person name="Zhang H."/>
            <person name="Lin R."/>
            <person name="Xie B."/>
        </authorList>
    </citation>
    <scope>NUCLEOTIDE SEQUENCE</scope>
    <source>
        <strain evidence="1">BazhouSP</strain>
    </source>
</reference>
<keyword evidence="2" id="KW-1185">Reference proteome</keyword>
<dbReference type="EMBL" id="JAKKPZ010000006">
    <property type="protein sequence ID" value="KAI1720299.1"/>
    <property type="molecule type" value="Genomic_DNA"/>
</dbReference>
<dbReference type="AlphaFoldDB" id="A0AAD4N816"/>
<name>A0AAD4N816_9BILA</name>
<gene>
    <name evidence="1" type="ORF">DdX_05685</name>
</gene>
<sequence length="74" mass="8599">MNVNQLCNNISCNIQSFLCSLFIEHSKAPTNYLFPRDGSEYADLANCCYRLYRRALFPDLLCGYLYSALHGCYW</sequence>
<evidence type="ECO:0000313" key="2">
    <source>
        <dbReference type="Proteomes" id="UP001201812"/>
    </source>
</evidence>
<organism evidence="1 2">
    <name type="scientific">Ditylenchus destructor</name>
    <dbReference type="NCBI Taxonomy" id="166010"/>
    <lineage>
        <taxon>Eukaryota</taxon>
        <taxon>Metazoa</taxon>
        <taxon>Ecdysozoa</taxon>
        <taxon>Nematoda</taxon>
        <taxon>Chromadorea</taxon>
        <taxon>Rhabditida</taxon>
        <taxon>Tylenchina</taxon>
        <taxon>Tylenchomorpha</taxon>
        <taxon>Sphaerularioidea</taxon>
        <taxon>Anguinidae</taxon>
        <taxon>Anguininae</taxon>
        <taxon>Ditylenchus</taxon>
    </lineage>
</organism>
<dbReference type="Proteomes" id="UP001201812">
    <property type="component" value="Unassembled WGS sequence"/>
</dbReference>